<dbReference type="Gene3D" id="3.30.2230.10">
    <property type="entry name" value="DUSP-like"/>
    <property type="match status" value="1"/>
</dbReference>
<feature type="compositionally biased region" description="Polar residues" evidence="8">
    <location>
        <begin position="110"/>
        <end position="122"/>
    </location>
</feature>
<keyword evidence="4" id="KW-0645">Protease</keyword>
<dbReference type="PANTHER" id="PTHR21646:SF24">
    <property type="entry name" value="UBIQUITIN CARBOXYL-TERMINAL HYDROLASE"/>
    <property type="match status" value="1"/>
</dbReference>
<feature type="region of interest" description="Disordered" evidence="8">
    <location>
        <begin position="571"/>
        <end position="601"/>
    </location>
</feature>
<dbReference type="InterPro" id="IPR018200">
    <property type="entry name" value="USP_CS"/>
</dbReference>
<feature type="region of interest" description="Disordered" evidence="8">
    <location>
        <begin position="63"/>
        <end position="130"/>
    </location>
</feature>
<dbReference type="SUPFAM" id="SSF143791">
    <property type="entry name" value="DUSP-like"/>
    <property type="match status" value="1"/>
</dbReference>
<keyword evidence="5" id="KW-0833">Ubl conjugation pathway</keyword>
<accession>A0AAD2CVD1</accession>
<dbReference type="InterPro" id="IPR035927">
    <property type="entry name" value="DUSP-like_sf"/>
</dbReference>
<feature type="compositionally biased region" description="Basic and acidic residues" evidence="8">
    <location>
        <begin position="1321"/>
        <end position="1342"/>
    </location>
</feature>
<evidence type="ECO:0000256" key="5">
    <source>
        <dbReference type="ARBA" id="ARBA00022786"/>
    </source>
</evidence>
<feature type="domain" description="DUSP" evidence="10">
    <location>
        <begin position="689"/>
        <end position="818"/>
    </location>
</feature>
<reference evidence="11" key="1">
    <citation type="submission" date="2023-08" db="EMBL/GenBank/DDBJ databases">
        <authorList>
            <person name="Audoor S."/>
            <person name="Bilcke G."/>
        </authorList>
    </citation>
    <scope>NUCLEOTIDE SEQUENCE</scope>
</reference>
<dbReference type="GO" id="GO:0016579">
    <property type="term" value="P:protein deubiquitination"/>
    <property type="evidence" value="ECO:0007669"/>
    <property type="project" value="InterPro"/>
</dbReference>
<feature type="compositionally biased region" description="Low complexity" evidence="8">
    <location>
        <begin position="417"/>
        <end position="434"/>
    </location>
</feature>
<evidence type="ECO:0000256" key="7">
    <source>
        <dbReference type="ARBA" id="ARBA00022807"/>
    </source>
</evidence>
<feature type="region of interest" description="Disordered" evidence="8">
    <location>
        <begin position="1234"/>
        <end position="1261"/>
    </location>
</feature>
<feature type="compositionally biased region" description="Basic and acidic residues" evidence="8">
    <location>
        <begin position="222"/>
        <end position="241"/>
    </location>
</feature>
<dbReference type="EC" id="3.4.19.12" evidence="3"/>
<proteinExistence type="inferred from homology"/>
<comment type="similarity">
    <text evidence="2">Belongs to the peptidase C19 family.</text>
</comment>
<comment type="catalytic activity">
    <reaction evidence="1">
        <text>Thiol-dependent hydrolysis of ester, thioester, amide, peptide and isopeptide bonds formed by the C-terminal Gly of ubiquitin (a 76-residue protein attached to proteins as an intracellular targeting signal).</text>
        <dbReference type="EC" id="3.4.19.12"/>
    </reaction>
</comment>
<feature type="domain" description="USP" evidence="9">
    <location>
        <begin position="982"/>
        <end position="1744"/>
    </location>
</feature>
<name>A0AAD2CVD1_9STRA</name>
<feature type="compositionally biased region" description="Low complexity" evidence="8">
    <location>
        <begin position="86"/>
        <end position="109"/>
    </location>
</feature>
<dbReference type="InterPro" id="IPR001394">
    <property type="entry name" value="Peptidase_C19_UCH"/>
</dbReference>
<evidence type="ECO:0000313" key="12">
    <source>
        <dbReference type="Proteomes" id="UP001295423"/>
    </source>
</evidence>
<evidence type="ECO:0000256" key="8">
    <source>
        <dbReference type="SAM" id="MobiDB-lite"/>
    </source>
</evidence>
<keyword evidence="7" id="KW-0788">Thiol protease</keyword>
<dbReference type="SMART" id="SM00695">
    <property type="entry name" value="DUSP"/>
    <property type="match status" value="1"/>
</dbReference>
<sequence>MGIKSQLSHILSVSEACDILGENKCARIVRTLIQLTQQPPPHKMPTDEDINFLIRAMMYRVNSQKQQQQRKEKQEHRLSHYEKYQQHQQQQHQQQTQSWSDSITSSFDSNGLSSSATNSTEPLSPPPPPPIKDVWVRLTTRAWMLDKLTLIKFLVPSNTQPHPGAGGHMGLFDCLAYALQTKHKNVASASFGGTTSPALAGIPDIIVFLAICERYYQLHRNKPEPSPMDKADNETKEKGEEQQTEVENLSSDHPAIQQMSLLMFIVYDSYQKKNHIQRDTLRRFLSDVYGENCHKGEPMKSLLDKIFSAPSLTDREFVRGIQKTITFQSNRPVHFLLDWMATLAHGLLPLHPKLPKSTNDFLISMENQVRWLPQLLHEYDLAEHRLYDIKRKFHSLVETSSTLIHGDPMKNVDDCGSSNSNSGTTTNNNETHSSAQTPKHAIPKAVFETAVCQGSDELGHGGYLPPKVANLVFRAVARMSASSSTLELPPLPAPLQEEDEESSKLPLFWELSHVLRFGGLCVRVVGDEDESIVQWLMQVVGSPPSTILTRFQVGKLLSLLGEHFEFRQRVDRSSWDDDDETDSHDNEGSDSTKKESAMSGRTEYMQVETAAKLGLLPTAWKKNGQDTVRIGVLVDALMEEVGATDESLTMQQLLAWHKVSFSDGSQQRLIPFIMELRLMMSVLFGVPPKLASMEARIVAEITRRHRLRYPQTDLSRRGPRGTVWYLIDDHWFQTWQKVVEKISHTADDDKDFRGKGNETISPRRLSKISNKGLLRDNGILALRVDIKWRSEYEILPPLAWLALQGWYDGGPPIYRSVVPYVPAILTHGHVKKDVIKTENEIELYPFFVTMFLCDSTSRGEARPFQQGVPVSRVNPVRFLLVQLCKRLEIDPKMGRLWVIEPSNIGSAATQQGVSEDWILDPDVNIADQRKQRYGDQASASNITLLLELKDEESGLWPRGIDGKQWSFEKSDLGAVENGDGVVGLYNMGNTCYMNASIQCLSHTPIFRDYFNSKCYLNDINTTNPLGYEGRLAQVSAVLFNAIWKRFNQQVPHQPKRVTAPGSYAPVSAPAITPKTFKDSLGKFNEIFSGNEQHDAQELLAFILAGLSEDLNRIQDKPYIEAPDSDGRPDQELADIWWSNHLQREMSIVVAFFTGQYKSLLKCKSCGYESARFEPFSFLQVPLPEDDTIPVSLVLYPLKDRPNALKYSVRVHNTGSLYDVLVALAKVTYEDEKGSSADATKVNSLEGDENDEKEEGKKERLDKEYADRAKNFAVVDMKDDYIFRIASNSWRLPDLQNKDTGELPLLHVYSLDPAPGLDGSNSDDKHGKEKEPNTGAEETNKCKNDDAPAVSFLALAQRRSELVSKNVLHPLRHFVFGTPLLLRVPHVDELTGTEVYDFVAERLWGFVPPPAQRFLAKSKAATPDERLATESNIQTKTDVQSKIERRKKLHKTLSDMEGVASGPMPRYGFRLRFASRDGRRCSLCPWFECCIGCLIPDDDTRTVVMCGDSIVIDWHFSVDVATNGFGTRGAHVDGNRKPRFRPRPAGITIKNHSSCSRNFKEGHPGAITLEDCLDAFAKEEKIPDTYCSQCLDFRIQTKRMSLWRTPPVVIIQLKRFQFTQFMRRKLRDFVHFPVEGLDLSRIMAGDVDERSTTRNTNETKSDEPQVTSKDSDTSPMHEDNGRAEMLYDLYGVVHHQGALSGGHYVASLKSDLDGQWRLFNDAQVYEIHSSDVVDSSAYILFYIRRDVKNMKLSDFWDVSRGEASRMTEEEMDSLLHGGSERCAIS</sequence>
<dbReference type="InterPro" id="IPR028889">
    <property type="entry name" value="USP"/>
</dbReference>
<dbReference type="GO" id="GO:0006508">
    <property type="term" value="P:proteolysis"/>
    <property type="evidence" value="ECO:0007669"/>
    <property type="project" value="UniProtKB-KW"/>
</dbReference>
<evidence type="ECO:0000256" key="4">
    <source>
        <dbReference type="ARBA" id="ARBA00022670"/>
    </source>
</evidence>
<evidence type="ECO:0000256" key="3">
    <source>
        <dbReference type="ARBA" id="ARBA00012759"/>
    </source>
</evidence>
<dbReference type="EMBL" id="CAKOGP040001446">
    <property type="protein sequence ID" value="CAJ1945668.1"/>
    <property type="molecule type" value="Genomic_DNA"/>
</dbReference>
<gene>
    <name evidence="11" type="ORF">CYCCA115_LOCUS9813</name>
</gene>
<comment type="caution">
    <text evidence="11">The sequence shown here is derived from an EMBL/GenBank/DDBJ whole genome shotgun (WGS) entry which is preliminary data.</text>
</comment>
<evidence type="ECO:0000313" key="11">
    <source>
        <dbReference type="EMBL" id="CAJ1945668.1"/>
    </source>
</evidence>
<feature type="compositionally biased region" description="Basic and acidic residues" evidence="8">
    <location>
        <begin position="69"/>
        <end position="85"/>
    </location>
</feature>
<evidence type="ECO:0000256" key="2">
    <source>
        <dbReference type="ARBA" id="ARBA00009085"/>
    </source>
</evidence>
<evidence type="ECO:0000256" key="6">
    <source>
        <dbReference type="ARBA" id="ARBA00022801"/>
    </source>
</evidence>
<feature type="region of interest" description="Disordered" evidence="8">
    <location>
        <begin position="407"/>
        <end position="438"/>
    </location>
</feature>
<dbReference type="PROSITE" id="PS00973">
    <property type="entry name" value="USP_2"/>
    <property type="match status" value="1"/>
</dbReference>
<evidence type="ECO:0000259" key="9">
    <source>
        <dbReference type="PROSITE" id="PS50235"/>
    </source>
</evidence>
<dbReference type="PROSITE" id="PS50235">
    <property type="entry name" value="USP_3"/>
    <property type="match status" value="1"/>
</dbReference>
<dbReference type="Pfam" id="PF06337">
    <property type="entry name" value="DUSP"/>
    <property type="match status" value="1"/>
</dbReference>
<evidence type="ECO:0000259" key="10">
    <source>
        <dbReference type="PROSITE" id="PS51283"/>
    </source>
</evidence>
<dbReference type="Proteomes" id="UP001295423">
    <property type="component" value="Unassembled WGS sequence"/>
</dbReference>
<dbReference type="SUPFAM" id="SSF54001">
    <property type="entry name" value="Cysteine proteinases"/>
    <property type="match status" value="1"/>
</dbReference>
<dbReference type="GO" id="GO:0004843">
    <property type="term" value="F:cysteine-type deubiquitinase activity"/>
    <property type="evidence" value="ECO:0007669"/>
    <property type="project" value="UniProtKB-EC"/>
</dbReference>
<dbReference type="PROSITE" id="PS00972">
    <property type="entry name" value="USP_1"/>
    <property type="match status" value="1"/>
</dbReference>
<protein>
    <recommendedName>
        <fullName evidence="3">ubiquitinyl hydrolase 1</fullName>
        <ecNumber evidence="3">3.4.19.12</ecNumber>
    </recommendedName>
</protein>
<feature type="region of interest" description="Disordered" evidence="8">
    <location>
        <begin position="1313"/>
        <end position="1342"/>
    </location>
</feature>
<dbReference type="PROSITE" id="PS51283">
    <property type="entry name" value="DUSP"/>
    <property type="match status" value="1"/>
</dbReference>
<evidence type="ECO:0000256" key="1">
    <source>
        <dbReference type="ARBA" id="ARBA00000707"/>
    </source>
</evidence>
<dbReference type="InterPro" id="IPR038765">
    <property type="entry name" value="Papain-like_cys_pep_sf"/>
</dbReference>
<feature type="region of interest" description="Disordered" evidence="8">
    <location>
        <begin position="1647"/>
        <end position="1677"/>
    </location>
</feature>
<feature type="compositionally biased region" description="Basic and acidic residues" evidence="8">
    <location>
        <begin position="583"/>
        <end position="596"/>
    </location>
</feature>
<dbReference type="Pfam" id="PF00443">
    <property type="entry name" value="UCH"/>
    <property type="match status" value="1"/>
</dbReference>
<dbReference type="PANTHER" id="PTHR21646">
    <property type="entry name" value="UBIQUITIN CARBOXYL-TERMINAL HYDROLASE"/>
    <property type="match status" value="1"/>
</dbReference>
<keyword evidence="12" id="KW-1185">Reference proteome</keyword>
<organism evidence="11 12">
    <name type="scientific">Cylindrotheca closterium</name>
    <dbReference type="NCBI Taxonomy" id="2856"/>
    <lineage>
        <taxon>Eukaryota</taxon>
        <taxon>Sar</taxon>
        <taxon>Stramenopiles</taxon>
        <taxon>Ochrophyta</taxon>
        <taxon>Bacillariophyta</taxon>
        <taxon>Bacillariophyceae</taxon>
        <taxon>Bacillariophycidae</taxon>
        <taxon>Bacillariales</taxon>
        <taxon>Bacillariaceae</taxon>
        <taxon>Cylindrotheca</taxon>
    </lineage>
</organism>
<dbReference type="InterPro" id="IPR050185">
    <property type="entry name" value="Ub_carboxyl-term_hydrolase"/>
</dbReference>
<keyword evidence="6" id="KW-0378">Hydrolase</keyword>
<dbReference type="Gene3D" id="3.90.70.10">
    <property type="entry name" value="Cysteine proteinases"/>
    <property type="match status" value="2"/>
</dbReference>
<feature type="region of interest" description="Disordered" evidence="8">
    <location>
        <begin position="222"/>
        <end position="251"/>
    </location>
</feature>
<dbReference type="InterPro" id="IPR006615">
    <property type="entry name" value="Pept_C19_DUSP"/>
</dbReference>